<feature type="compositionally biased region" description="Polar residues" evidence="1">
    <location>
        <begin position="47"/>
        <end position="56"/>
    </location>
</feature>
<feature type="region of interest" description="Disordered" evidence="1">
    <location>
        <begin position="47"/>
        <end position="69"/>
    </location>
</feature>
<proteinExistence type="predicted"/>
<feature type="domain" description="Ribonuclease H1 N-terminal" evidence="2">
    <location>
        <begin position="4"/>
        <end position="41"/>
    </location>
</feature>
<organism evidence="3 4">
    <name type="scientific">Arachis hypogaea</name>
    <name type="common">Peanut</name>
    <dbReference type="NCBI Taxonomy" id="3818"/>
    <lineage>
        <taxon>Eukaryota</taxon>
        <taxon>Viridiplantae</taxon>
        <taxon>Streptophyta</taxon>
        <taxon>Embryophyta</taxon>
        <taxon>Tracheophyta</taxon>
        <taxon>Spermatophyta</taxon>
        <taxon>Magnoliopsida</taxon>
        <taxon>eudicotyledons</taxon>
        <taxon>Gunneridae</taxon>
        <taxon>Pentapetalae</taxon>
        <taxon>rosids</taxon>
        <taxon>fabids</taxon>
        <taxon>Fabales</taxon>
        <taxon>Fabaceae</taxon>
        <taxon>Papilionoideae</taxon>
        <taxon>50 kb inversion clade</taxon>
        <taxon>dalbergioids sensu lato</taxon>
        <taxon>Dalbergieae</taxon>
        <taxon>Pterocarpus clade</taxon>
        <taxon>Arachis</taxon>
    </lineage>
</organism>
<keyword evidence="4" id="KW-1185">Reference proteome</keyword>
<dbReference type="InterPro" id="IPR037056">
    <property type="entry name" value="RNase_H1_N_sf"/>
</dbReference>
<sequence length="85" mass="9827">MKLHRGRVPGVYRTWKECDQQVNGYRNCEYRGFQDLDEGLAWLRSATAPSTRQPTHAIQPVSRRPSRLSDGDFCSLHHLSNDARE</sequence>
<evidence type="ECO:0000313" key="4">
    <source>
        <dbReference type="Proteomes" id="UP000289738"/>
    </source>
</evidence>
<dbReference type="AlphaFoldDB" id="A0A445BK72"/>
<dbReference type="SUPFAM" id="SSF55658">
    <property type="entry name" value="L9 N-domain-like"/>
    <property type="match status" value="1"/>
</dbReference>
<dbReference type="Gene3D" id="3.40.970.10">
    <property type="entry name" value="Ribonuclease H1, N-terminal domain"/>
    <property type="match status" value="1"/>
</dbReference>
<dbReference type="InterPro" id="IPR009027">
    <property type="entry name" value="Ribosomal_bL9/RNase_H1_N"/>
</dbReference>
<evidence type="ECO:0000313" key="3">
    <source>
        <dbReference type="EMBL" id="RYR39070.1"/>
    </source>
</evidence>
<dbReference type="EMBL" id="SDMP01000009">
    <property type="protein sequence ID" value="RYR39070.1"/>
    <property type="molecule type" value="Genomic_DNA"/>
</dbReference>
<comment type="caution">
    <text evidence="3">The sequence shown here is derived from an EMBL/GenBank/DDBJ whole genome shotgun (WGS) entry which is preliminary data.</text>
</comment>
<dbReference type="Proteomes" id="UP000289738">
    <property type="component" value="Chromosome A09"/>
</dbReference>
<protein>
    <recommendedName>
        <fullName evidence="2">Ribonuclease H1 N-terminal domain-containing protein</fullName>
    </recommendedName>
</protein>
<dbReference type="Pfam" id="PF01693">
    <property type="entry name" value="Cauli_VI"/>
    <property type="match status" value="1"/>
</dbReference>
<accession>A0A445BK72</accession>
<evidence type="ECO:0000259" key="2">
    <source>
        <dbReference type="Pfam" id="PF01693"/>
    </source>
</evidence>
<dbReference type="InterPro" id="IPR011320">
    <property type="entry name" value="RNase_H1_N"/>
</dbReference>
<reference evidence="3 4" key="1">
    <citation type="submission" date="2019-01" db="EMBL/GenBank/DDBJ databases">
        <title>Sequencing of cultivated peanut Arachis hypogaea provides insights into genome evolution and oil improvement.</title>
        <authorList>
            <person name="Chen X."/>
        </authorList>
    </citation>
    <scope>NUCLEOTIDE SEQUENCE [LARGE SCALE GENOMIC DNA]</scope>
    <source>
        <strain evidence="4">cv. Fuhuasheng</strain>
        <tissue evidence="3">Leaves</tissue>
    </source>
</reference>
<name>A0A445BK72_ARAHY</name>
<evidence type="ECO:0000256" key="1">
    <source>
        <dbReference type="SAM" id="MobiDB-lite"/>
    </source>
</evidence>
<gene>
    <name evidence="3" type="ORF">Ahy_A09g044490</name>
</gene>